<comment type="subcellular location">
    <subcellularLocation>
        <location evidence="1">Cell membrane</location>
        <topology evidence="1">Multi-pass membrane protein</topology>
    </subcellularLocation>
</comment>
<evidence type="ECO:0000256" key="6">
    <source>
        <dbReference type="SAM" id="Phobius"/>
    </source>
</evidence>
<sequence>MHPDFNKLWFARASSDAGEALATGALSLAAVTLLSVSSLELSLLSAIPGFISAFVMIVAGPWLEFRAKRPLMIWIDILRAGILATIPIMLVFQSFSYVQLLVVAVVLSTLSSLFLPASMAHLKDLIPAEQRVSAFSKFESTFWIFTTFGPMIGGFITQLLGVGITLLSQVIGLLGSAFGLSKITTPEGKPPVHSNAPYKQQLVEGFGYIASKPILLTLLGNATLFAGFLAFIYPLEILLLLDSWKLSPIEFGIALTVPGFGGILGSTFAGRITNTLGERNVLTYIGMLRSLPIFVIPFLPGTTIGFTIYVCANFFLMFLAALFRPAYATVRLTETDDHLIARVTTVFSLCSRISGPLLTIAGGIIGQYCGIHTGIFIGACGLLIASTILPWNTWQAPTPPSS</sequence>
<dbReference type="EMBL" id="CP070228">
    <property type="protein sequence ID" value="QRV02548.1"/>
    <property type="molecule type" value="Genomic_DNA"/>
</dbReference>
<feature type="transmembrane region" description="Helical" evidence="6">
    <location>
        <begin position="142"/>
        <end position="160"/>
    </location>
</feature>
<protein>
    <submittedName>
        <fullName evidence="7">MFS transporter</fullName>
    </submittedName>
</protein>
<feature type="transmembrane region" description="Helical" evidence="6">
    <location>
        <begin position="45"/>
        <end position="65"/>
    </location>
</feature>
<accession>A0ABX7IHE6</accession>
<evidence type="ECO:0000256" key="3">
    <source>
        <dbReference type="ARBA" id="ARBA00022692"/>
    </source>
</evidence>
<dbReference type="PANTHER" id="PTHR23513">
    <property type="entry name" value="INTEGRAL MEMBRANE EFFLUX PROTEIN-RELATED"/>
    <property type="match status" value="1"/>
</dbReference>
<keyword evidence="5 6" id="KW-0472">Membrane</keyword>
<evidence type="ECO:0000256" key="5">
    <source>
        <dbReference type="ARBA" id="ARBA00023136"/>
    </source>
</evidence>
<dbReference type="Gene3D" id="1.20.1250.20">
    <property type="entry name" value="MFS general substrate transporter like domains"/>
    <property type="match status" value="1"/>
</dbReference>
<reference evidence="7 8" key="1">
    <citation type="submission" date="2021-02" db="EMBL/GenBank/DDBJ databases">
        <title>Complete Genome Sequence of Arcanobacterium phocisimile strain DSM 26142T from a harbour seal.</title>
        <authorList>
            <person name="Borowiak M."/>
            <person name="Alssahen M."/>
            <person name="Malorny B."/>
            <person name="Laemmler C."/>
            <person name="Siebert U."/>
            <person name="Ploetz M."/>
            <person name="Abdulmawjood A."/>
        </authorList>
    </citation>
    <scope>NUCLEOTIDE SEQUENCE [LARGE SCALE GENOMIC DNA]</scope>
    <source>
        <strain evidence="7 8">DSM 26142</strain>
    </source>
</reference>
<dbReference type="Proteomes" id="UP000602653">
    <property type="component" value="Chromosome"/>
</dbReference>
<keyword evidence="4 6" id="KW-1133">Transmembrane helix</keyword>
<organism evidence="7 8">
    <name type="scientific">Arcanobacterium phocisimile</name>
    <dbReference type="NCBI Taxonomy" id="1302235"/>
    <lineage>
        <taxon>Bacteria</taxon>
        <taxon>Bacillati</taxon>
        <taxon>Actinomycetota</taxon>
        <taxon>Actinomycetes</taxon>
        <taxon>Actinomycetales</taxon>
        <taxon>Actinomycetaceae</taxon>
        <taxon>Arcanobacterium</taxon>
    </lineage>
</organism>
<feature type="transmembrane region" description="Helical" evidence="6">
    <location>
        <begin position="251"/>
        <end position="269"/>
    </location>
</feature>
<feature type="transmembrane region" description="Helical" evidence="6">
    <location>
        <begin position="371"/>
        <end position="391"/>
    </location>
</feature>
<dbReference type="SUPFAM" id="SSF103473">
    <property type="entry name" value="MFS general substrate transporter"/>
    <property type="match status" value="1"/>
</dbReference>
<dbReference type="PANTHER" id="PTHR23513:SF6">
    <property type="entry name" value="MAJOR FACILITATOR SUPERFAMILY ASSOCIATED DOMAIN-CONTAINING PROTEIN"/>
    <property type="match status" value="1"/>
</dbReference>
<keyword evidence="2" id="KW-1003">Cell membrane</keyword>
<feature type="transmembrane region" description="Helical" evidence="6">
    <location>
        <begin position="20"/>
        <end position="39"/>
    </location>
</feature>
<evidence type="ECO:0000313" key="8">
    <source>
        <dbReference type="Proteomes" id="UP000602653"/>
    </source>
</evidence>
<feature type="transmembrane region" description="Helical" evidence="6">
    <location>
        <begin position="306"/>
        <end position="327"/>
    </location>
</feature>
<feature type="transmembrane region" description="Helical" evidence="6">
    <location>
        <begin position="339"/>
        <end position="365"/>
    </location>
</feature>
<feature type="transmembrane region" description="Helical" evidence="6">
    <location>
        <begin position="206"/>
        <end position="231"/>
    </location>
</feature>
<keyword evidence="3 6" id="KW-0812">Transmembrane</keyword>
<evidence type="ECO:0000313" key="7">
    <source>
        <dbReference type="EMBL" id="QRV02548.1"/>
    </source>
</evidence>
<evidence type="ECO:0000256" key="1">
    <source>
        <dbReference type="ARBA" id="ARBA00004651"/>
    </source>
</evidence>
<dbReference type="CDD" id="cd06173">
    <property type="entry name" value="MFS_MefA_like"/>
    <property type="match status" value="1"/>
</dbReference>
<feature type="transmembrane region" description="Helical" evidence="6">
    <location>
        <begin position="77"/>
        <end position="95"/>
    </location>
</feature>
<dbReference type="InterPro" id="IPR036259">
    <property type="entry name" value="MFS_trans_sf"/>
</dbReference>
<feature type="transmembrane region" description="Helical" evidence="6">
    <location>
        <begin position="101"/>
        <end position="122"/>
    </location>
</feature>
<dbReference type="Pfam" id="PF07690">
    <property type="entry name" value="MFS_1"/>
    <property type="match status" value="1"/>
</dbReference>
<proteinExistence type="predicted"/>
<keyword evidence="8" id="KW-1185">Reference proteome</keyword>
<dbReference type="RefSeq" id="WP_204425039.1">
    <property type="nucleotide sequence ID" value="NZ_CP070228.1"/>
</dbReference>
<dbReference type="InterPro" id="IPR011701">
    <property type="entry name" value="MFS"/>
</dbReference>
<gene>
    <name evidence="7" type="ORF">JTE88_01985</name>
</gene>
<evidence type="ECO:0000256" key="4">
    <source>
        <dbReference type="ARBA" id="ARBA00022989"/>
    </source>
</evidence>
<name>A0ABX7IHE6_9ACTO</name>
<evidence type="ECO:0000256" key="2">
    <source>
        <dbReference type="ARBA" id="ARBA00022475"/>
    </source>
</evidence>